<dbReference type="PRINTS" id="PR00081">
    <property type="entry name" value="GDHRDH"/>
</dbReference>
<protein>
    <submittedName>
        <fullName evidence="3">Oxidoreductase</fullName>
    </submittedName>
</protein>
<dbReference type="InterPro" id="IPR036291">
    <property type="entry name" value="NAD(P)-bd_dom_sf"/>
</dbReference>
<accession>A0A480AIZ3</accession>
<dbReference type="SUPFAM" id="SSF51735">
    <property type="entry name" value="NAD(P)-binding Rossmann-fold domains"/>
    <property type="match status" value="1"/>
</dbReference>
<sequence length="268" mass="27007">MGDRLQGKVAIITGAGSGIGRASALLFAAEGAKLVLGDKTDAVRDVAKAIVASGGQATAFQMDAGVEADVAHLVAAAQAAYGRLDVAFANAGIAGGMASIFEATPELWTEVLRVNLIGPWLMVKHAGKAMADAGHGGSIICTASVAGIRSGAGGPAYSASKAGVINLAMVSAQQLCETGVRVNALCPGLTETGMTAPTFNYAKDKGVTHKLGRLNPLRRAAQPEELANVALFLASDQSSYVNGQAIAVDGGLSSSHPVTRQLPGQTAV</sequence>
<dbReference type="Pfam" id="PF13561">
    <property type="entry name" value="adh_short_C2"/>
    <property type="match status" value="1"/>
</dbReference>
<reference evidence="4" key="1">
    <citation type="submission" date="2019-03" db="EMBL/GenBank/DDBJ databases">
        <title>Aquabacterium pictum sp.nov., the first bacteriochlorophyll a-containing freshwater bacterium in the genus Aquabacterium of the class Betaproteobacteria.</title>
        <authorList>
            <person name="Hirose S."/>
            <person name="Tank M."/>
            <person name="Hara E."/>
            <person name="Tamaki H."/>
            <person name="Takaichi S."/>
            <person name="Haruta S."/>
            <person name="Hanada S."/>
        </authorList>
    </citation>
    <scope>NUCLEOTIDE SEQUENCE [LARGE SCALE GENOMIC DNA]</scope>
    <source>
        <strain evidence="4">W35</strain>
    </source>
</reference>
<dbReference type="GO" id="GO:0016491">
    <property type="term" value="F:oxidoreductase activity"/>
    <property type="evidence" value="ECO:0007669"/>
    <property type="project" value="UniProtKB-KW"/>
</dbReference>
<evidence type="ECO:0000313" key="4">
    <source>
        <dbReference type="Proteomes" id="UP000301751"/>
    </source>
</evidence>
<comment type="similarity">
    <text evidence="1">Belongs to the short-chain dehydrogenases/reductases (SDR) family.</text>
</comment>
<dbReference type="EMBL" id="BJCL01000001">
    <property type="protein sequence ID" value="GCL60976.1"/>
    <property type="molecule type" value="Genomic_DNA"/>
</dbReference>
<evidence type="ECO:0000256" key="2">
    <source>
        <dbReference type="ARBA" id="ARBA00023002"/>
    </source>
</evidence>
<gene>
    <name evidence="3" type="ORF">AQPW35_00570</name>
</gene>
<dbReference type="AlphaFoldDB" id="A0A480AIZ3"/>
<name>A0A480AIZ3_9BURK</name>
<dbReference type="Proteomes" id="UP000301751">
    <property type="component" value="Unassembled WGS sequence"/>
</dbReference>
<dbReference type="PANTHER" id="PTHR43180">
    <property type="entry name" value="3-OXOACYL-(ACYL-CARRIER-PROTEIN) REDUCTASE (AFU_ORTHOLOGUE AFUA_6G11210)"/>
    <property type="match status" value="1"/>
</dbReference>
<dbReference type="PANTHER" id="PTHR43180:SF66">
    <property type="entry name" value="SHORT-CHAIN DEHYDROGENASE_REDUCTASE FAMILY PROTEIN"/>
    <property type="match status" value="1"/>
</dbReference>
<evidence type="ECO:0000256" key="1">
    <source>
        <dbReference type="ARBA" id="ARBA00006484"/>
    </source>
</evidence>
<proteinExistence type="inferred from homology"/>
<dbReference type="CDD" id="cd05233">
    <property type="entry name" value="SDR_c"/>
    <property type="match status" value="1"/>
</dbReference>
<keyword evidence="4" id="KW-1185">Reference proteome</keyword>
<dbReference type="FunFam" id="3.40.50.720:FF:000084">
    <property type="entry name" value="Short-chain dehydrogenase reductase"/>
    <property type="match status" value="1"/>
</dbReference>
<dbReference type="InterPro" id="IPR002347">
    <property type="entry name" value="SDR_fam"/>
</dbReference>
<keyword evidence="2" id="KW-0560">Oxidoreductase</keyword>
<comment type="caution">
    <text evidence="3">The sequence shown here is derived from an EMBL/GenBank/DDBJ whole genome shotgun (WGS) entry which is preliminary data.</text>
</comment>
<dbReference type="OrthoDB" id="7064009at2"/>
<organism evidence="3 4">
    <name type="scientific">Pseudaquabacterium pictum</name>
    <dbReference type="NCBI Taxonomy" id="2315236"/>
    <lineage>
        <taxon>Bacteria</taxon>
        <taxon>Pseudomonadati</taxon>
        <taxon>Pseudomonadota</taxon>
        <taxon>Betaproteobacteria</taxon>
        <taxon>Burkholderiales</taxon>
        <taxon>Sphaerotilaceae</taxon>
        <taxon>Pseudaquabacterium</taxon>
    </lineage>
</organism>
<dbReference type="Gene3D" id="3.40.50.720">
    <property type="entry name" value="NAD(P)-binding Rossmann-like Domain"/>
    <property type="match status" value="1"/>
</dbReference>
<dbReference type="NCBIfam" id="NF005559">
    <property type="entry name" value="PRK07231.1"/>
    <property type="match status" value="1"/>
</dbReference>
<dbReference type="PRINTS" id="PR00080">
    <property type="entry name" value="SDRFAMILY"/>
</dbReference>
<dbReference type="RefSeq" id="WP_137730767.1">
    <property type="nucleotide sequence ID" value="NZ_BJCL01000001.1"/>
</dbReference>
<evidence type="ECO:0000313" key="3">
    <source>
        <dbReference type="EMBL" id="GCL60976.1"/>
    </source>
</evidence>